<evidence type="ECO:0000313" key="2">
    <source>
        <dbReference type="Proteomes" id="UP001165960"/>
    </source>
</evidence>
<protein>
    <submittedName>
        <fullName evidence="1">Uncharacterized protein</fullName>
    </submittedName>
</protein>
<reference evidence="1" key="1">
    <citation type="submission" date="2022-04" db="EMBL/GenBank/DDBJ databases">
        <title>Genome of the entomopathogenic fungus Entomophthora muscae.</title>
        <authorList>
            <person name="Elya C."/>
            <person name="Lovett B.R."/>
            <person name="Lee E."/>
            <person name="Macias A.M."/>
            <person name="Hajek A.E."/>
            <person name="De Bivort B.L."/>
            <person name="Kasson M.T."/>
            <person name="De Fine Licht H.H."/>
            <person name="Stajich J.E."/>
        </authorList>
    </citation>
    <scope>NUCLEOTIDE SEQUENCE</scope>
    <source>
        <strain evidence="1">Berkeley</strain>
    </source>
</reference>
<evidence type="ECO:0000313" key="1">
    <source>
        <dbReference type="EMBL" id="KAJ9053159.1"/>
    </source>
</evidence>
<gene>
    <name evidence="1" type="ORF">DSO57_1026990</name>
</gene>
<accession>A0ACC2RT03</accession>
<comment type="caution">
    <text evidence="1">The sequence shown here is derived from an EMBL/GenBank/DDBJ whole genome shotgun (WGS) entry which is preliminary data.</text>
</comment>
<keyword evidence="2" id="KW-1185">Reference proteome</keyword>
<proteinExistence type="predicted"/>
<organism evidence="1 2">
    <name type="scientific">Entomophthora muscae</name>
    <dbReference type="NCBI Taxonomy" id="34485"/>
    <lineage>
        <taxon>Eukaryota</taxon>
        <taxon>Fungi</taxon>
        <taxon>Fungi incertae sedis</taxon>
        <taxon>Zoopagomycota</taxon>
        <taxon>Entomophthoromycotina</taxon>
        <taxon>Entomophthoromycetes</taxon>
        <taxon>Entomophthorales</taxon>
        <taxon>Entomophthoraceae</taxon>
        <taxon>Entomophthora</taxon>
    </lineage>
</organism>
<name>A0ACC2RT03_9FUNG</name>
<dbReference type="Proteomes" id="UP001165960">
    <property type="component" value="Unassembled WGS sequence"/>
</dbReference>
<sequence>MYDFKTVAELGLGSLGMAINMLLMVAIYRANIPRRWLNLQLVIPAAVVDFLGSLVLFLKTILLINNQLTSPWVCPYLGASLLILPCLTTVLVSTTALDRYAIVVHSRGIPHRWGWLCISITCCSFTATVLVNTIVYDIIHDSTASYCKPIGSDLLASIIRHYSTAIVFVGLFIITFSYLGIHLHCRKTLATFHALPDRYLIIPISYFVCLVPKAIRNIWDLFSEAPPLLLETEHMGLMLLFLLNPCLVFGFQSRLRKEVLHIFLPRPTNGQTSTTSESKPSINQSSTPP</sequence>
<dbReference type="EMBL" id="QTSX02006551">
    <property type="protein sequence ID" value="KAJ9053159.1"/>
    <property type="molecule type" value="Genomic_DNA"/>
</dbReference>